<dbReference type="InterPro" id="IPR015956">
    <property type="entry name" value="Peniciliin-bd_prot_C_sf"/>
</dbReference>
<evidence type="ECO:0000256" key="6">
    <source>
        <dbReference type="ARBA" id="ARBA00022670"/>
    </source>
</evidence>
<accession>A0A1F2PCM5</accession>
<dbReference type="SUPFAM" id="SSF69189">
    <property type="entry name" value="Penicillin-binding protein associated domain"/>
    <property type="match status" value="1"/>
</dbReference>
<evidence type="ECO:0000256" key="13">
    <source>
        <dbReference type="PIRSR" id="PIRSR618044-1"/>
    </source>
</evidence>
<evidence type="ECO:0000256" key="18">
    <source>
        <dbReference type="SAM" id="SignalP"/>
    </source>
</evidence>
<dbReference type="EC" id="3.4.16.4" evidence="4"/>
<keyword evidence="17" id="KW-0472">Membrane</keyword>
<dbReference type="InterPro" id="IPR012338">
    <property type="entry name" value="Beta-lactam/transpept-like"/>
</dbReference>
<evidence type="ECO:0000259" key="19">
    <source>
        <dbReference type="Pfam" id="PF00768"/>
    </source>
</evidence>
<evidence type="ECO:0000256" key="16">
    <source>
        <dbReference type="SAM" id="MobiDB-lite"/>
    </source>
</evidence>
<protein>
    <recommendedName>
        <fullName evidence="4">serine-type D-Ala-D-Ala carboxypeptidase</fullName>
        <ecNumber evidence="4">3.4.16.4</ecNumber>
    </recommendedName>
</protein>
<evidence type="ECO:0000256" key="5">
    <source>
        <dbReference type="ARBA" id="ARBA00022645"/>
    </source>
</evidence>
<evidence type="ECO:0000256" key="12">
    <source>
        <dbReference type="ARBA" id="ARBA00034000"/>
    </source>
</evidence>
<dbReference type="InterPro" id="IPR001967">
    <property type="entry name" value="Peptidase_S11_N"/>
</dbReference>
<keyword evidence="17" id="KW-0812">Transmembrane</keyword>
<dbReference type="GO" id="GO:0008360">
    <property type="term" value="P:regulation of cell shape"/>
    <property type="evidence" value="ECO:0007669"/>
    <property type="project" value="UniProtKB-KW"/>
</dbReference>
<keyword evidence="10" id="KW-0573">Peptidoglycan synthesis</keyword>
<comment type="caution">
    <text evidence="21">The sequence shown here is derived from an EMBL/GenBank/DDBJ whole genome shotgun (WGS) entry which is preliminary data.</text>
</comment>
<dbReference type="Proteomes" id="UP000176244">
    <property type="component" value="Unassembled WGS sequence"/>
</dbReference>
<reference evidence="21 22" key="1">
    <citation type="submission" date="2015-09" db="EMBL/GenBank/DDBJ databases">
        <title>Genome sequence of Acetobacterium wieringae DSM 1911.</title>
        <authorList>
            <person name="Poehlein A."/>
            <person name="Bengelsdorf F.R."/>
            <person name="Schiel-Bengelsdorf B."/>
            <person name="Duerre P."/>
            <person name="Daniel R."/>
        </authorList>
    </citation>
    <scope>NUCLEOTIDE SEQUENCE [LARGE SCALE GENOMIC DNA]</scope>
    <source>
        <strain evidence="21 22">DSM 1911</strain>
    </source>
</reference>
<feature type="domain" description="Peptidase S11 D-alanyl-D-alanine carboxypeptidase A N-terminal" evidence="19">
    <location>
        <begin position="33"/>
        <end position="284"/>
    </location>
</feature>
<sequence length="471" mass="52109">MKRKIGLLLILSLVFGTSGVLAAGLPAYGADEGVIIYEVNSGDVLFAQKQNEKFYPASTTKLMTALVAIEHGDLNENFTVGDEIASLDADSSTAGLEAEEVLSLNELLYALLLPSGNDAAETIAVNIGQKIAGDSSISSDKAYETFVAAMNKKAKDMGMTGSNFTNPHGLHSSNHYTTPADMLILAKAAFEETTIKAITRAKVHEVQTNKTKHKWNNSNLLLYSNFNELSEEYRVANNLSGTNPVFNGYATSGKTGFTEEANKCLVFEGEGNDKNMIGIILYADETVLFKEASDTINAVVKEYELLEWSDPEDEERVVQVVNYHVFDGNKLKYKTNDPLITAVPQANQDSYTSKVKWDETKVIGDETLANLEADVKAGEQIGELQVYNGETFVEATPVYAVNDMKARNWTDYPILYWYVTIIVILMLLAIMRIMFVQFMRKNNIKYKKIKIKGKQNSSGSRSSGQSPKRRR</sequence>
<organism evidence="21 22">
    <name type="scientific">Acetobacterium wieringae</name>
    <dbReference type="NCBI Taxonomy" id="52694"/>
    <lineage>
        <taxon>Bacteria</taxon>
        <taxon>Bacillati</taxon>
        <taxon>Bacillota</taxon>
        <taxon>Clostridia</taxon>
        <taxon>Eubacteriales</taxon>
        <taxon>Eubacteriaceae</taxon>
        <taxon>Acetobacterium</taxon>
    </lineage>
</organism>
<dbReference type="Gene3D" id="2.60.410.10">
    <property type="entry name" value="D-Ala-D-Ala carboxypeptidase, C-terminal domain"/>
    <property type="match status" value="1"/>
</dbReference>
<dbReference type="Pfam" id="PF00768">
    <property type="entry name" value="Peptidase_S11"/>
    <property type="match status" value="1"/>
</dbReference>
<evidence type="ECO:0000256" key="14">
    <source>
        <dbReference type="PIRSR" id="PIRSR618044-2"/>
    </source>
</evidence>
<dbReference type="PRINTS" id="PR00725">
    <property type="entry name" value="DADACBPTASE1"/>
</dbReference>
<keyword evidence="11" id="KW-0961">Cell wall biogenesis/degradation</keyword>
<dbReference type="OrthoDB" id="9791132at2"/>
<dbReference type="PANTHER" id="PTHR21581:SF6">
    <property type="entry name" value="TRAFFICKING PROTEIN PARTICLE COMPLEX SUBUNIT 12"/>
    <property type="match status" value="1"/>
</dbReference>
<feature type="compositionally biased region" description="Low complexity" evidence="16">
    <location>
        <begin position="454"/>
        <end position="471"/>
    </location>
</feature>
<proteinExistence type="inferred from homology"/>
<feature type="transmembrane region" description="Helical" evidence="17">
    <location>
        <begin position="415"/>
        <end position="435"/>
    </location>
</feature>
<evidence type="ECO:0000256" key="9">
    <source>
        <dbReference type="ARBA" id="ARBA00022960"/>
    </source>
</evidence>
<dbReference type="SUPFAM" id="SSF56601">
    <property type="entry name" value="beta-lactamase/transpeptidase-like"/>
    <property type="match status" value="1"/>
</dbReference>
<dbReference type="EMBL" id="LKEU01000050">
    <property type="protein sequence ID" value="OFV68993.1"/>
    <property type="molecule type" value="Genomic_DNA"/>
</dbReference>
<evidence type="ECO:0000256" key="4">
    <source>
        <dbReference type="ARBA" id="ARBA00012448"/>
    </source>
</evidence>
<keyword evidence="5 21" id="KW-0121">Carboxypeptidase</keyword>
<name>A0A1F2PCM5_9FIRM</name>
<dbReference type="RefSeq" id="WP_070372759.1">
    <property type="nucleotide sequence ID" value="NZ_CP097897.1"/>
</dbReference>
<dbReference type="AlphaFoldDB" id="A0A1F2PCM5"/>
<feature type="active site" description="Acyl-ester intermediate" evidence="13">
    <location>
        <position position="58"/>
    </location>
</feature>
<evidence type="ECO:0000256" key="15">
    <source>
        <dbReference type="RuleBase" id="RU004016"/>
    </source>
</evidence>
<dbReference type="Gene3D" id="3.40.710.10">
    <property type="entry name" value="DD-peptidase/beta-lactamase superfamily"/>
    <property type="match status" value="1"/>
</dbReference>
<dbReference type="PANTHER" id="PTHR21581">
    <property type="entry name" value="D-ALANYL-D-ALANINE CARBOXYPEPTIDASE"/>
    <property type="match status" value="1"/>
</dbReference>
<comment type="similarity">
    <text evidence="3 15">Belongs to the peptidase S11 family.</text>
</comment>
<comment type="catalytic activity">
    <reaction evidence="12">
        <text>Preferential cleavage: (Ac)2-L-Lys-D-Ala-|-D-Ala. Also transpeptidation of peptidyl-alanyl moieties that are N-acyl substituents of D-alanine.</text>
        <dbReference type="EC" id="3.4.16.4"/>
    </reaction>
</comment>
<feature type="active site" evidence="13">
    <location>
        <position position="115"/>
    </location>
</feature>
<evidence type="ECO:0000256" key="10">
    <source>
        <dbReference type="ARBA" id="ARBA00022984"/>
    </source>
</evidence>
<dbReference type="InterPro" id="IPR037167">
    <property type="entry name" value="Peptidase_S11_C_sf"/>
</dbReference>
<feature type="domain" description="Peptidase S11 D-Ala-D-Ala carboxypeptidase A C-terminal" evidence="20">
    <location>
        <begin position="324"/>
        <end position="405"/>
    </location>
</feature>
<keyword evidence="7 18" id="KW-0732">Signal</keyword>
<comment type="pathway">
    <text evidence="2">Cell wall biogenesis; peptidoglycan biosynthesis.</text>
</comment>
<evidence type="ECO:0000259" key="20">
    <source>
        <dbReference type="Pfam" id="PF07943"/>
    </source>
</evidence>
<keyword evidence="9" id="KW-0133">Cell shape</keyword>
<evidence type="ECO:0000256" key="2">
    <source>
        <dbReference type="ARBA" id="ARBA00004752"/>
    </source>
</evidence>
<feature type="binding site" evidence="14">
    <location>
        <position position="254"/>
    </location>
    <ligand>
        <name>substrate</name>
    </ligand>
</feature>
<evidence type="ECO:0000256" key="1">
    <source>
        <dbReference type="ARBA" id="ARBA00003217"/>
    </source>
</evidence>
<dbReference type="GO" id="GO:0071555">
    <property type="term" value="P:cell wall organization"/>
    <property type="evidence" value="ECO:0007669"/>
    <property type="project" value="UniProtKB-KW"/>
</dbReference>
<evidence type="ECO:0000256" key="7">
    <source>
        <dbReference type="ARBA" id="ARBA00022729"/>
    </source>
</evidence>
<dbReference type="STRING" id="52694.ACWI_35300"/>
<evidence type="ECO:0000256" key="8">
    <source>
        <dbReference type="ARBA" id="ARBA00022801"/>
    </source>
</evidence>
<evidence type="ECO:0000313" key="21">
    <source>
        <dbReference type="EMBL" id="OFV68993.1"/>
    </source>
</evidence>
<dbReference type="GO" id="GO:0009002">
    <property type="term" value="F:serine-type D-Ala-D-Ala carboxypeptidase activity"/>
    <property type="evidence" value="ECO:0007669"/>
    <property type="project" value="UniProtKB-EC"/>
</dbReference>
<keyword evidence="8 21" id="KW-0378">Hydrolase</keyword>
<feature type="signal peptide" evidence="18">
    <location>
        <begin position="1"/>
        <end position="22"/>
    </location>
</feature>
<comment type="function">
    <text evidence="1">Removes C-terminal D-alanyl residues from sugar-peptide cell wall precursors.</text>
</comment>
<keyword evidence="17" id="KW-1133">Transmembrane helix</keyword>
<feature type="region of interest" description="Disordered" evidence="16">
    <location>
        <begin position="452"/>
        <end position="471"/>
    </location>
</feature>
<dbReference type="InterPro" id="IPR018044">
    <property type="entry name" value="Peptidase_S11"/>
</dbReference>
<dbReference type="GO" id="GO:0009252">
    <property type="term" value="P:peptidoglycan biosynthetic process"/>
    <property type="evidence" value="ECO:0007669"/>
    <property type="project" value="UniProtKB-KW"/>
</dbReference>
<feature type="active site" description="Proton acceptor" evidence="13">
    <location>
        <position position="61"/>
    </location>
</feature>
<dbReference type="Pfam" id="PF07943">
    <property type="entry name" value="PBP5_C"/>
    <property type="match status" value="1"/>
</dbReference>
<evidence type="ECO:0000256" key="11">
    <source>
        <dbReference type="ARBA" id="ARBA00023316"/>
    </source>
</evidence>
<evidence type="ECO:0000256" key="3">
    <source>
        <dbReference type="ARBA" id="ARBA00007164"/>
    </source>
</evidence>
<gene>
    <name evidence="21" type="primary">dacB</name>
    <name evidence="21" type="ORF">ACWI_35300</name>
</gene>
<dbReference type="InterPro" id="IPR012907">
    <property type="entry name" value="Peptidase_S11_C"/>
</dbReference>
<evidence type="ECO:0000256" key="17">
    <source>
        <dbReference type="SAM" id="Phobius"/>
    </source>
</evidence>
<dbReference type="GO" id="GO:0006508">
    <property type="term" value="P:proteolysis"/>
    <property type="evidence" value="ECO:0007669"/>
    <property type="project" value="UniProtKB-KW"/>
</dbReference>
<evidence type="ECO:0000313" key="22">
    <source>
        <dbReference type="Proteomes" id="UP000176244"/>
    </source>
</evidence>
<keyword evidence="6" id="KW-0645">Protease</keyword>
<feature type="chain" id="PRO_5009478205" description="serine-type D-Ala-D-Ala carboxypeptidase" evidence="18">
    <location>
        <begin position="23"/>
        <end position="471"/>
    </location>
</feature>